<evidence type="ECO:0000313" key="1">
    <source>
        <dbReference type="EMBL" id="KAG0584864.1"/>
    </source>
</evidence>
<dbReference type="EMBL" id="CM026423">
    <property type="protein sequence ID" value="KAG0584864.1"/>
    <property type="molecule type" value="Genomic_DNA"/>
</dbReference>
<organism evidence="1 2">
    <name type="scientific">Ceratodon purpureus</name>
    <name type="common">Fire moss</name>
    <name type="synonym">Dicranum purpureum</name>
    <dbReference type="NCBI Taxonomy" id="3225"/>
    <lineage>
        <taxon>Eukaryota</taxon>
        <taxon>Viridiplantae</taxon>
        <taxon>Streptophyta</taxon>
        <taxon>Embryophyta</taxon>
        <taxon>Bryophyta</taxon>
        <taxon>Bryophytina</taxon>
        <taxon>Bryopsida</taxon>
        <taxon>Dicranidae</taxon>
        <taxon>Pseudoditrichales</taxon>
        <taxon>Ditrichaceae</taxon>
        <taxon>Ceratodon</taxon>
    </lineage>
</organism>
<comment type="caution">
    <text evidence="1">The sequence shown here is derived from an EMBL/GenBank/DDBJ whole genome shotgun (WGS) entry which is preliminary data.</text>
</comment>
<dbReference type="AlphaFoldDB" id="A0A8T0IM63"/>
<evidence type="ECO:0000313" key="2">
    <source>
        <dbReference type="Proteomes" id="UP000822688"/>
    </source>
</evidence>
<gene>
    <name evidence="1" type="ORF">KC19_3G240500</name>
</gene>
<keyword evidence="2" id="KW-1185">Reference proteome</keyword>
<dbReference type="Proteomes" id="UP000822688">
    <property type="component" value="Chromosome 3"/>
</dbReference>
<name>A0A8T0IM63_CERPU</name>
<protein>
    <submittedName>
        <fullName evidence="1">Uncharacterized protein</fullName>
    </submittedName>
</protein>
<accession>A0A8T0IM63</accession>
<dbReference type="Gene3D" id="3.10.490.10">
    <property type="entry name" value="Gamma-glutamyl cyclotransferase-like"/>
    <property type="match status" value="1"/>
</dbReference>
<reference evidence="1" key="1">
    <citation type="submission" date="2020-06" db="EMBL/GenBank/DDBJ databases">
        <title>WGS assembly of Ceratodon purpureus strain R40.</title>
        <authorList>
            <person name="Carey S.B."/>
            <person name="Jenkins J."/>
            <person name="Shu S."/>
            <person name="Lovell J.T."/>
            <person name="Sreedasyam A."/>
            <person name="Maumus F."/>
            <person name="Tiley G.P."/>
            <person name="Fernandez-Pozo N."/>
            <person name="Barry K."/>
            <person name="Chen C."/>
            <person name="Wang M."/>
            <person name="Lipzen A."/>
            <person name="Daum C."/>
            <person name="Saski C.A."/>
            <person name="Payton A.C."/>
            <person name="Mcbreen J.C."/>
            <person name="Conrad R.E."/>
            <person name="Kollar L.M."/>
            <person name="Olsson S."/>
            <person name="Huttunen S."/>
            <person name="Landis J.B."/>
            <person name="Wickett N.J."/>
            <person name="Johnson M.G."/>
            <person name="Rensing S.A."/>
            <person name="Grimwood J."/>
            <person name="Schmutz J."/>
            <person name="Mcdaniel S.F."/>
        </authorList>
    </citation>
    <scope>NUCLEOTIDE SEQUENCE</scope>
    <source>
        <strain evidence="1">R40</strain>
    </source>
</reference>
<dbReference type="PANTHER" id="PTHR35748:SF1">
    <property type="entry name" value="OS05G0358400 PROTEIN"/>
    <property type="match status" value="1"/>
</dbReference>
<dbReference type="PANTHER" id="PTHR35748">
    <property type="entry name" value="OS05G0358400 PROTEIN"/>
    <property type="match status" value="1"/>
</dbReference>
<proteinExistence type="predicted"/>
<sequence length="327" mass="36506">MYSAAGTMLASSASAVAPAPASPLRLSQFTSIHGGVRLQPSGRFHALRLGFREDLREQRTRVWRLWTSAAPRLVASIGQYGGCESDDDVVRGVRELQDEADFAVVANDDGEISICGFGSLLSVRSALSTFPNLRNFRVGVLRDFRRVFAHVAPVFLDRGIANIETEELSSLSVEPCVGESIVVTVFEISVAEVPAFIEREHEFRFLAVAVEDKVGQPFSQRAVVCARYSDEEYRRIRCKGSSEEYHKRYGKHNIQQIWRDDIFPCRVYLRHCVLAAKNLGSDAYDSFLDHTYLGDRTTTIRKYFEAGLGVGVMDEEPPAALRDRYGG</sequence>